<dbReference type="EMBL" id="CAJVPU010060813">
    <property type="protein sequence ID" value="CAG8777603.1"/>
    <property type="molecule type" value="Genomic_DNA"/>
</dbReference>
<proteinExistence type="predicted"/>
<sequence>LAKSFCPLHSKLKILPPFIPESNNPLRQHYFISITVLTMKQSNAAST</sequence>
<organism evidence="1 2">
    <name type="scientific">Dentiscutata heterogama</name>
    <dbReference type="NCBI Taxonomy" id="1316150"/>
    <lineage>
        <taxon>Eukaryota</taxon>
        <taxon>Fungi</taxon>
        <taxon>Fungi incertae sedis</taxon>
        <taxon>Mucoromycota</taxon>
        <taxon>Glomeromycotina</taxon>
        <taxon>Glomeromycetes</taxon>
        <taxon>Diversisporales</taxon>
        <taxon>Gigasporaceae</taxon>
        <taxon>Dentiscutata</taxon>
    </lineage>
</organism>
<comment type="caution">
    <text evidence="1">The sequence shown here is derived from an EMBL/GenBank/DDBJ whole genome shotgun (WGS) entry which is preliminary data.</text>
</comment>
<gene>
    <name evidence="1" type="ORF">DHETER_LOCUS16213</name>
</gene>
<accession>A0ACA9R5H3</accession>
<reference evidence="1" key="1">
    <citation type="submission" date="2021-06" db="EMBL/GenBank/DDBJ databases">
        <authorList>
            <person name="Kallberg Y."/>
            <person name="Tangrot J."/>
            <person name="Rosling A."/>
        </authorList>
    </citation>
    <scope>NUCLEOTIDE SEQUENCE</scope>
    <source>
        <strain evidence="1">IL203A</strain>
    </source>
</reference>
<feature type="non-terminal residue" evidence="1">
    <location>
        <position position="1"/>
    </location>
</feature>
<evidence type="ECO:0000313" key="2">
    <source>
        <dbReference type="Proteomes" id="UP000789702"/>
    </source>
</evidence>
<keyword evidence="2" id="KW-1185">Reference proteome</keyword>
<name>A0ACA9R5H3_9GLOM</name>
<dbReference type="Proteomes" id="UP000789702">
    <property type="component" value="Unassembled WGS sequence"/>
</dbReference>
<evidence type="ECO:0000313" key="1">
    <source>
        <dbReference type="EMBL" id="CAG8777603.1"/>
    </source>
</evidence>
<protein>
    <submittedName>
        <fullName evidence="1">15160_t:CDS:1</fullName>
    </submittedName>
</protein>